<evidence type="ECO:0000259" key="2">
    <source>
        <dbReference type="Pfam" id="PF04773"/>
    </source>
</evidence>
<dbReference type="InterPro" id="IPR032508">
    <property type="entry name" value="FecR_C"/>
</dbReference>
<dbReference type="PANTHER" id="PTHR30273:SF2">
    <property type="entry name" value="PROTEIN FECR"/>
    <property type="match status" value="1"/>
</dbReference>
<dbReference type="Proteomes" id="UP000198850">
    <property type="component" value="Unassembled WGS sequence"/>
</dbReference>
<feature type="domain" description="FecR protein" evidence="2">
    <location>
        <begin position="100"/>
        <end position="189"/>
    </location>
</feature>
<evidence type="ECO:0000256" key="1">
    <source>
        <dbReference type="SAM" id="Phobius"/>
    </source>
</evidence>
<reference evidence="4 5" key="1">
    <citation type="submission" date="2016-10" db="EMBL/GenBank/DDBJ databases">
        <authorList>
            <person name="de Groot N.N."/>
        </authorList>
    </citation>
    <scope>NUCLEOTIDE SEQUENCE [LARGE SCALE GENOMIC DNA]</scope>
    <source>
        <strain evidence="4 5">DSM 19033</strain>
    </source>
</reference>
<dbReference type="InterPro" id="IPR006860">
    <property type="entry name" value="FecR"/>
</dbReference>
<keyword evidence="5" id="KW-1185">Reference proteome</keyword>
<evidence type="ECO:0000259" key="3">
    <source>
        <dbReference type="Pfam" id="PF16344"/>
    </source>
</evidence>
<dbReference type="RefSeq" id="WP_090557271.1">
    <property type="nucleotide sequence ID" value="NZ_FNRA01000006.1"/>
</dbReference>
<keyword evidence="1" id="KW-0472">Membrane</keyword>
<dbReference type="AlphaFoldDB" id="A0A1H4EZY6"/>
<feature type="domain" description="Protein FecR C-terminal" evidence="3">
    <location>
        <begin position="247"/>
        <end position="314"/>
    </location>
</feature>
<evidence type="ECO:0000313" key="4">
    <source>
        <dbReference type="EMBL" id="SEA89862.1"/>
    </source>
</evidence>
<dbReference type="PIRSF" id="PIRSF018266">
    <property type="entry name" value="FecR"/>
    <property type="match status" value="1"/>
</dbReference>
<dbReference type="Gene3D" id="3.55.50.30">
    <property type="match status" value="1"/>
</dbReference>
<dbReference type="STRING" id="425514.SAMN05443550_106211"/>
<dbReference type="PANTHER" id="PTHR30273">
    <property type="entry name" value="PERIPLASMIC SIGNAL SENSOR AND SIGMA FACTOR ACTIVATOR FECR-RELATED"/>
    <property type="match status" value="1"/>
</dbReference>
<gene>
    <name evidence="4" type="ORF">SAMN05443550_106211</name>
</gene>
<evidence type="ECO:0000313" key="5">
    <source>
        <dbReference type="Proteomes" id="UP000198850"/>
    </source>
</evidence>
<proteinExistence type="predicted"/>
<organism evidence="4 5">
    <name type="scientific">Pedobacter hartonius</name>
    <dbReference type="NCBI Taxonomy" id="425514"/>
    <lineage>
        <taxon>Bacteria</taxon>
        <taxon>Pseudomonadati</taxon>
        <taxon>Bacteroidota</taxon>
        <taxon>Sphingobacteriia</taxon>
        <taxon>Sphingobacteriales</taxon>
        <taxon>Sphingobacteriaceae</taxon>
        <taxon>Pedobacter</taxon>
    </lineage>
</organism>
<sequence length="318" mass="36230">MQHDYLKNLVKRYLDKKSTNEELEIFIHLMKQGKLDQYIREAMDADIAVQQEKKEERTGKVIPLRWPIAAAIALMMAFFGYILFQQRSNSVPRMVKISNTEKSIRKEVLPDGTTVWLNPNASLSYPQKFGKLRKVKMQGEAFFEVTKDHAHPFVITSGRVVTKVWGTSFRIRSVPGENNTQVSVLSGKVSVTVPSANAGAELSKDRRKKEIFLLPQQEVIYKAADHRLIKSPIPETSDVVIWRKSSLSFENTPLKVIAAELAGFYRVKLDIEGNELQENKLTADFTDKNLADILLLICKSMHSTYSKEKDTITLRTTK</sequence>
<dbReference type="InterPro" id="IPR012373">
    <property type="entry name" value="Ferrdict_sens_TM"/>
</dbReference>
<name>A0A1H4EZY6_9SPHI</name>
<dbReference type="Pfam" id="PF04773">
    <property type="entry name" value="FecR"/>
    <property type="match status" value="1"/>
</dbReference>
<keyword evidence="1" id="KW-1133">Transmembrane helix</keyword>
<dbReference type="OrthoDB" id="645173at2"/>
<protein>
    <submittedName>
        <fullName evidence="4">FecR family protein</fullName>
    </submittedName>
</protein>
<accession>A0A1H4EZY6</accession>
<keyword evidence="1" id="KW-0812">Transmembrane</keyword>
<dbReference type="EMBL" id="FNRA01000006">
    <property type="protein sequence ID" value="SEA89862.1"/>
    <property type="molecule type" value="Genomic_DNA"/>
</dbReference>
<dbReference type="Pfam" id="PF16344">
    <property type="entry name" value="FecR_C"/>
    <property type="match status" value="1"/>
</dbReference>
<feature type="transmembrane region" description="Helical" evidence="1">
    <location>
        <begin position="64"/>
        <end position="84"/>
    </location>
</feature>
<dbReference type="Gene3D" id="2.60.120.1440">
    <property type="match status" value="1"/>
</dbReference>
<dbReference type="GO" id="GO:0016989">
    <property type="term" value="F:sigma factor antagonist activity"/>
    <property type="evidence" value="ECO:0007669"/>
    <property type="project" value="TreeGrafter"/>
</dbReference>